<dbReference type="Gramene" id="Kaladp0039s0283.1.v1.1">
    <property type="protein sequence ID" value="Kaladp0039s0283.1.v1.1"/>
    <property type="gene ID" value="Kaladp0039s0283.v1.1"/>
</dbReference>
<dbReference type="EnsemblPlants" id="Kaladp0039s0283.1.v1.1">
    <property type="protein sequence ID" value="Kaladp0039s0283.1.v1.1"/>
    <property type="gene ID" value="Kaladp0039s0283.v1.1"/>
</dbReference>
<dbReference type="Proteomes" id="UP000594263">
    <property type="component" value="Unplaced"/>
</dbReference>
<protein>
    <submittedName>
        <fullName evidence="2">Uncharacterized protein</fullName>
    </submittedName>
</protein>
<proteinExistence type="predicted"/>
<reference evidence="2" key="1">
    <citation type="submission" date="2021-01" db="UniProtKB">
        <authorList>
            <consortium name="EnsemblPlants"/>
        </authorList>
    </citation>
    <scope>IDENTIFICATION</scope>
</reference>
<feature type="region of interest" description="Disordered" evidence="1">
    <location>
        <begin position="36"/>
        <end position="69"/>
    </location>
</feature>
<keyword evidence="3" id="KW-1185">Reference proteome</keyword>
<feature type="compositionally biased region" description="Basic and acidic residues" evidence="1">
    <location>
        <begin position="1"/>
        <end position="20"/>
    </location>
</feature>
<sequence>MEKTTERRWIGRVSEGEGKRPVGKGNRWRVLALGGPARVTTQTRRRPDMDAAEEVENRSGGGGEELGKEVAVEVGRERRRCDDGMVGEKVKRAAMFVSGETPAFIASPF</sequence>
<evidence type="ECO:0000256" key="1">
    <source>
        <dbReference type="SAM" id="MobiDB-lite"/>
    </source>
</evidence>
<organism evidence="2 3">
    <name type="scientific">Kalanchoe fedtschenkoi</name>
    <name type="common">Lavender scallops</name>
    <name type="synonym">South American air plant</name>
    <dbReference type="NCBI Taxonomy" id="63787"/>
    <lineage>
        <taxon>Eukaryota</taxon>
        <taxon>Viridiplantae</taxon>
        <taxon>Streptophyta</taxon>
        <taxon>Embryophyta</taxon>
        <taxon>Tracheophyta</taxon>
        <taxon>Spermatophyta</taxon>
        <taxon>Magnoliopsida</taxon>
        <taxon>eudicotyledons</taxon>
        <taxon>Gunneridae</taxon>
        <taxon>Pentapetalae</taxon>
        <taxon>Saxifragales</taxon>
        <taxon>Crassulaceae</taxon>
        <taxon>Kalanchoe</taxon>
    </lineage>
</organism>
<accession>A0A7N0TJQ7</accession>
<evidence type="ECO:0000313" key="2">
    <source>
        <dbReference type="EnsemblPlants" id="Kaladp0039s0283.1.v1.1"/>
    </source>
</evidence>
<feature type="region of interest" description="Disordered" evidence="1">
    <location>
        <begin position="1"/>
        <end position="23"/>
    </location>
</feature>
<name>A0A7N0TJQ7_KALFE</name>
<dbReference type="AlphaFoldDB" id="A0A7N0TJQ7"/>
<evidence type="ECO:0000313" key="3">
    <source>
        <dbReference type="Proteomes" id="UP000594263"/>
    </source>
</evidence>